<dbReference type="EMBL" id="LVJN01000018">
    <property type="protein sequence ID" value="OSM04816.1"/>
    <property type="molecule type" value="Genomic_DNA"/>
</dbReference>
<accession>A0A1Y2K813</accession>
<comment type="caution">
    <text evidence="1">The sequence shown here is derived from an EMBL/GenBank/DDBJ whole genome shotgun (WGS) entry which is preliminary data.</text>
</comment>
<reference evidence="1 2" key="1">
    <citation type="journal article" date="2016" name="BMC Genomics">
        <title>Combined genomic and structural analyses of a cultured magnetotactic bacterium reveals its niche adaptation to a dynamic environment.</title>
        <authorList>
            <person name="Araujo A.C."/>
            <person name="Morillo V."/>
            <person name="Cypriano J."/>
            <person name="Teixeira L.C."/>
            <person name="Leao P."/>
            <person name="Lyra S."/>
            <person name="Almeida L.G."/>
            <person name="Bazylinski D.A."/>
            <person name="Vasconcellos A.T."/>
            <person name="Abreu F."/>
            <person name="Lins U."/>
        </authorList>
    </citation>
    <scope>NUCLEOTIDE SEQUENCE [LARGE SCALE GENOMIC DNA]</scope>
    <source>
        <strain evidence="1 2">IT-1</strain>
    </source>
</reference>
<dbReference type="STRING" id="1434232.MAIT1_02910"/>
<name>A0A1Y2K813_9PROT</name>
<organism evidence="1 2">
    <name type="scientific">Magnetofaba australis IT-1</name>
    <dbReference type="NCBI Taxonomy" id="1434232"/>
    <lineage>
        <taxon>Bacteria</taxon>
        <taxon>Pseudomonadati</taxon>
        <taxon>Pseudomonadota</taxon>
        <taxon>Magnetococcia</taxon>
        <taxon>Magnetococcales</taxon>
        <taxon>Magnetococcaceae</taxon>
        <taxon>Magnetofaba</taxon>
    </lineage>
</organism>
<sequence>MRSATPQLLDAYVSYGEDRAARIHLIADGRLPDPRVMRVGEPPQLVLDYPGLRSTLPPTRFPVAALDLEEALIAATDRGVRLAARVTGPDVGYRIDNHPKRQIITLFSAGHDVGLAPRLDPQATARAAAQAKAQAAPAAAQRLTLEFQGAKLANALKLVAASGEIELKLPSGLDQSVSAKLVDVTPLQGVDRLLDQTGYRREPAGEGAWRVVPQAR</sequence>
<proteinExistence type="predicted"/>
<evidence type="ECO:0000313" key="2">
    <source>
        <dbReference type="Proteomes" id="UP000194003"/>
    </source>
</evidence>
<gene>
    <name evidence="1" type="ORF">MAIT1_02910</name>
</gene>
<evidence type="ECO:0000313" key="1">
    <source>
        <dbReference type="EMBL" id="OSM04816.1"/>
    </source>
</evidence>
<dbReference type="AlphaFoldDB" id="A0A1Y2K813"/>
<keyword evidence="2" id="KW-1185">Reference proteome</keyword>
<dbReference type="Proteomes" id="UP000194003">
    <property type="component" value="Unassembled WGS sequence"/>
</dbReference>
<protein>
    <submittedName>
        <fullName evidence="1">Uncharacterized protein</fullName>
    </submittedName>
</protein>